<dbReference type="InterPro" id="IPR012910">
    <property type="entry name" value="Plug_dom"/>
</dbReference>
<dbReference type="Gene3D" id="2.60.40.1120">
    <property type="entry name" value="Carboxypeptidase-like, regulatory domain"/>
    <property type="match status" value="1"/>
</dbReference>
<keyword evidence="4 7" id="KW-0812">Transmembrane</keyword>
<name>A0ABU7GYY6_9SPHI</name>
<dbReference type="InterPro" id="IPR037066">
    <property type="entry name" value="Plug_dom_sf"/>
</dbReference>
<accession>A0ABU7GYY6</accession>
<evidence type="ECO:0000259" key="10">
    <source>
        <dbReference type="Pfam" id="PF14905"/>
    </source>
</evidence>
<evidence type="ECO:0000256" key="2">
    <source>
        <dbReference type="ARBA" id="ARBA00022448"/>
    </source>
</evidence>
<dbReference type="Pfam" id="PF07715">
    <property type="entry name" value="Plug"/>
    <property type="match status" value="1"/>
</dbReference>
<evidence type="ECO:0000256" key="5">
    <source>
        <dbReference type="ARBA" id="ARBA00023136"/>
    </source>
</evidence>
<comment type="subcellular location">
    <subcellularLocation>
        <location evidence="1 7">Cell outer membrane</location>
        <topology evidence="1 7">Multi-pass membrane protein</topology>
    </subcellularLocation>
</comment>
<evidence type="ECO:0000256" key="4">
    <source>
        <dbReference type="ARBA" id="ARBA00022692"/>
    </source>
</evidence>
<protein>
    <submittedName>
        <fullName evidence="11">Outer membrane beta-barrel family protein</fullName>
    </submittedName>
</protein>
<proteinExistence type="inferred from homology"/>
<dbReference type="InterPro" id="IPR008969">
    <property type="entry name" value="CarboxyPept-like_regulatory"/>
</dbReference>
<dbReference type="PANTHER" id="PTHR40980">
    <property type="entry name" value="PLUG DOMAIN-CONTAINING PROTEIN"/>
    <property type="match status" value="1"/>
</dbReference>
<dbReference type="InterPro" id="IPR041700">
    <property type="entry name" value="OMP_b-brl_3"/>
</dbReference>
<feature type="chain" id="PRO_5046080531" evidence="8">
    <location>
        <begin position="25"/>
        <end position="828"/>
    </location>
</feature>
<dbReference type="InterPro" id="IPR036942">
    <property type="entry name" value="Beta-barrel_TonB_sf"/>
</dbReference>
<organism evidence="11 12">
    <name type="scientific">Pedobacter flavus</name>
    <dbReference type="NCBI Taxonomy" id="3113906"/>
    <lineage>
        <taxon>Bacteria</taxon>
        <taxon>Pseudomonadati</taxon>
        <taxon>Bacteroidota</taxon>
        <taxon>Sphingobacteriia</taxon>
        <taxon>Sphingobacteriales</taxon>
        <taxon>Sphingobacteriaceae</taxon>
        <taxon>Pedobacter</taxon>
    </lineage>
</organism>
<sequence length="828" mass="91799">MRNKVLKYVLVFSLVNLITLPLFAQSNNTGVVSGKLIDAKTNESVPYGAAVLFDKKTMARVSAVQTDLDGNFVLPNIPFGVYTFKASYIGYQTMVRDSININASNRTISFGTIKMKESMGNEISEVSVTATRPTMQLGIDKKVFTVDQSLVSEGGSAADLLQNVPSVQTDIDGNVSLRGSNGVKVLIDGKPSLIAGGNIAQILQSIPSSSIESVELITNPSAKYDAEGQSGIINIVLKRNKKLGFNGSVALTGGIKNNYNGNTNLSFQNSKINLFGNYSYRDGNREGGGFNNINYLNNINPTSYANQNTDSKSKDQSHNLKAGIDVYLSDKDVLSFSGGFNVRDNNRNEMLRIEQLGQAFNPLQLSNRSNVNKGDGSSYDLNLDFIHKFSKPKEELTLNVNYSNGENNNIQTYRTNIYNINGNTVIVDPAIQLNTNSGENNNLNFQADYTVPVGNGKIEAGFRSQIKKSESNTLASNLNNATNIYDVNYALTNNFNNKDQVHAAYINFQNQVNNFGYQLGLRAEDATLNTMLGAFNNNGTQLFSPGKIAYTRLYPSVFLTQKFEKDAQAQLSYSRRVNRPRGWDTNPFLDVSDPLNFRQGNANLRPEDVHAFEFSLSKYYSIASLTGTAYFRQTNDVIQRIMSEPDLNGVTLTTPQNLTKSTSKGIELIGRLDVSKKWNFTANVNLYENKITGVPAFGIAENSGFSWNANLTNNFTLPYNITLQIKGDYRAAEVQAQGKRKAMYGFDGGAKYDFPDKKSSLSLNVRDIFATRKWSNTNYGRNSISTFERYMQGTMANLTFSYRFGKSMFDLKKKKNDQPEGRPDEENF</sequence>
<dbReference type="Gene3D" id="2.40.170.20">
    <property type="entry name" value="TonB-dependent receptor, beta-barrel domain"/>
    <property type="match status" value="1"/>
</dbReference>
<dbReference type="SUPFAM" id="SSF56935">
    <property type="entry name" value="Porins"/>
    <property type="match status" value="1"/>
</dbReference>
<dbReference type="PROSITE" id="PS52016">
    <property type="entry name" value="TONB_DEPENDENT_REC_3"/>
    <property type="match status" value="1"/>
</dbReference>
<feature type="signal peptide" evidence="8">
    <location>
        <begin position="1"/>
        <end position="24"/>
    </location>
</feature>
<evidence type="ECO:0000313" key="12">
    <source>
        <dbReference type="Proteomes" id="UP001337681"/>
    </source>
</evidence>
<dbReference type="InterPro" id="IPR039426">
    <property type="entry name" value="TonB-dep_rcpt-like"/>
</dbReference>
<evidence type="ECO:0000259" key="9">
    <source>
        <dbReference type="Pfam" id="PF07715"/>
    </source>
</evidence>
<comment type="similarity">
    <text evidence="7">Belongs to the TonB-dependent receptor family.</text>
</comment>
<dbReference type="EMBL" id="JAZDQU010000001">
    <property type="protein sequence ID" value="MEE1884234.1"/>
    <property type="molecule type" value="Genomic_DNA"/>
</dbReference>
<evidence type="ECO:0000256" key="6">
    <source>
        <dbReference type="ARBA" id="ARBA00023237"/>
    </source>
</evidence>
<comment type="caution">
    <text evidence="11">The sequence shown here is derived from an EMBL/GenBank/DDBJ whole genome shotgun (WGS) entry which is preliminary data.</text>
</comment>
<reference evidence="11 12" key="1">
    <citation type="submission" date="2024-01" db="EMBL/GenBank/DDBJ databases">
        <title>Pedobacter sp. nov., isolated from oil-contaminated soil.</title>
        <authorList>
            <person name="Le N.T.T."/>
        </authorList>
    </citation>
    <scope>NUCLEOTIDE SEQUENCE [LARGE SCALE GENOMIC DNA]</scope>
    <source>
        <strain evidence="11 12">VNH31</strain>
    </source>
</reference>
<keyword evidence="3 7" id="KW-1134">Transmembrane beta strand</keyword>
<gene>
    <name evidence="11" type="ORF">VRU49_02265</name>
</gene>
<dbReference type="Pfam" id="PF14905">
    <property type="entry name" value="OMP_b-brl_3"/>
    <property type="match status" value="1"/>
</dbReference>
<dbReference type="PANTHER" id="PTHR40980:SF4">
    <property type="entry name" value="TONB-DEPENDENT RECEPTOR-LIKE BETA-BARREL DOMAIN-CONTAINING PROTEIN"/>
    <property type="match status" value="1"/>
</dbReference>
<evidence type="ECO:0000256" key="8">
    <source>
        <dbReference type="SAM" id="SignalP"/>
    </source>
</evidence>
<dbReference type="SUPFAM" id="SSF49464">
    <property type="entry name" value="Carboxypeptidase regulatory domain-like"/>
    <property type="match status" value="1"/>
</dbReference>
<keyword evidence="8" id="KW-0732">Signal</keyword>
<dbReference type="Proteomes" id="UP001337681">
    <property type="component" value="Unassembled WGS sequence"/>
</dbReference>
<evidence type="ECO:0000256" key="7">
    <source>
        <dbReference type="PROSITE-ProRule" id="PRU01360"/>
    </source>
</evidence>
<evidence type="ECO:0000256" key="1">
    <source>
        <dbReference type="ARBA" id="ARBA00004571"/>
    </source>
</evidence>
<keyword evidence="12" id="KW-1185">Reference proteome</keyword>
<dbReference type="RefSeq" id="WP_330145151.1">
    <property type="nucleotide sequence ID" value="NZ_JAZDQU010000001.1"/>
</dbReference>
<evidence type="ECO:0000256" key="3">
    <source>
        <dbReference type="ARBA" id="ARBA00022452"/>
    </source>
</evidence>
<feature type="domain" description="Outer membrane protein beta-barrel" evidence="10">
    <location>
        <begin position="387"/>
        <end position="802"/>
    </location>
</feature>
<dbReference type="Gene3D" id="2.170.130.10">
    <property type="entry name" value="TonB-dependent receptor, plug domain"/>
    <property type="match status" value="1"/>
</dbReference>
<dbReference type="Pfam" id="PF13715">
    <property type="entry name" value="CarbopepD_reg_2"/>
    <property type="match status" value="1"/>
</dbReference>
<keyword evidence="5 7" id="KW-0472">Membrane</keyword>
<keyword evidence="2 7" id="KW-0813">Transport</keyword>
<evidence type="ECO:0000313" key="11">
    <source>
        <dbReference type="EMBL" id="MEE1884234.1"/>
    </source>
</evidence>
<feature type="domain" description="TonB-dependent receptor plug" evidence="9">
    <location>
        <begin position="147"/>
        <end position="231"/>
    </location>
</feature>
<keyword evidence="6 7" id="KW-0998">Cell outer membrane</keyword>